<evidence type="ECO:0000256" key="1">
    <source>
        <dbReference type="SAM" id="Phobius"/>
    </source>
</evidence>
<reference evidence="2" key="1">
    <citation type="journal article" date="2014" name="Int. J. Syst. Evol. Microbiol.">
        <title>Complete genome sequence of Corynebacterium casei LMG S-19264T (=DSM 44701T), isolated from a smear-ripened cheese.</title>
        <authorList>
            <consortium name="US DOE Joint Genome Institute (JGI-PGF)"/>
            <person name="Walter F."/>
            <person name="Albersmeier A."/>
            <person name="Kalinowski J."/>
            <person name="Ruckert C."/>
        </authorList>
    </citation>
    <scope>NUCLEOTIDE SEQUENCE</scope>
    <source>
        <strain evidence="2">VKM Ac-1401</strain>
    </source>
</reference>
<dbReference type="EMBL" id="BSEN01000006">
    <property type="protein sequence ID" value="GLJ76217.1"/>
    <property type="molecule type" value="Genomic_DNA"/>
</dbReference>
<gene>
    <name evidence="2" type="ORF">GCM10017584_17910</name>
</gene>
<protein>
    <submittedName>
        <fullName evidence="2">Membrane protein</fullName>
    </submittedName>
</protein>
<feature type="transmembrane region" description="Helical" evidence="1">
    <location>
        <begin position="45"/>
        <end position="63"/>
    </location>
</feature>
<sequence>MTTITTSGNTATIAGALRRLYFIRFGFAVVWAAVVALTASAVSPLVAVLLVLYPVFDLAAAVVDHRATRSTRPAALLYVNMALSLLAAVALGFAATSGTSAVLVVWGLWALTAGAVQLIVGLTRRGLGGQWPMIISGGISVLAGFGFILMSSGSSPSLVGLAGYATLGGIFFLVSAIRLGRTAKAGTR</sequence>
<name>A0A9W6LZZ5_9MICO</name>
<feature type="transmembrane region" description="Helical" evidence="1">
    <location>
        <begin position="75"/>
        <end position="95"/>
    </location>
</feature>
<dbReference type="AlphaFoldDB" id="A0A9W6LZZ5"/>
<comment type="caution">
    <text evidence="2">The sequence shown here is derived from an EMBL/GenBank/DDBJ whole genome shotgun (WGS) entry which is preliminary data.</text>
</comment>
<accession>A0A9W6LZZ5</accession>
<feature type="transmembrane region" description="Helical" evidence="1">
    <location>
        <begin position="158"/>
        <end position="179"/>
    </location>
</feature>
<evidence type="ECO:0000313" key="2">
    <source>
        <dbReference type="EMBL" id="GLJ76217.1"/>
    </source>
</evidence>
<keyword evidence="3" id="KW-1185">Reference proteome</keyword>
<keyword evidence="1" id="KW-0472">Membrane</keyword>
<feature type="transmembrane region" description="Helical" evidence="1">
    <location>
        <begin position="101"/>
        <end position="122"/>
    </location>
</feature>
<evidence type="ECO:0000313" key="3">
    <source>
        <dbReference type="Proteomes" id="UP001142372"/>
    </source>
</evidence>
<feature type="transmembrane region" description="Helical" evidence="1">
    <location>
        <begin position="21"/>
        <end position="39"/>
    </location>
</feature>
<reference evidence="2" key="2">
    <citation type="submission" date="2023-01" db="EMBL/GenBank/DDBJ databases">
        <authorList>
            <person name="Sun Q."/>
            <person name="Evtushenko L."/>
        </authorList>
    </citation>
    <scope>NUCLEOTIDE SEQUENCE</scope>
    <source>
        <strain evidence="2">VKM Ac-1401</strain>
    </source>
</reference>
<keyword evidence="1" id="KW-0812">Transmembrane</keyword>
<dbReference type="Proteomes" id="UP001142372">
    <property type="component" value="Unassembled WGS sequence"/>
</dbReference>
<dbReference type="RefSeq" id="WP_271176876.1">
    <property type="nucleotide sequence ID" value="NZ_BAAAJO010000005.1"/>
</dbReference>
<organism evidence="2 3">
    <name type="scientific">Leifsonia poae</name>
    <dbReference type="NCBI Taxonomy" id="110933"/>
    <lineage>
        <taxon>Bacteria</taxon>
        <taxon>Bacillati</taxon>
        <taxon>Actinomycetota</taxon>
        <taxon>Actinomycetes</taxon>
        <taxon>Micrococcales</taxon>
        <taxon>Microbacteriaceae</taxon>
        <taxon>Leifsonia</taxon>
    </lineage>
</organism>
<keyword evidence="1" id="KW-1133">Transmembrane helix</keyword>
<proteinExistence type="predicted"/>
<feature type="transmembrane region" description="Helical" evidence="1">
    <location>
        <begin position="134"/>
        <end position="152"/>
    </location>
</feature>